<feature type="region of interest" description="Disordered" evidence="1">
    <location>
        <begin position="1"/>
        <end position="64"/>
    </location>
</feature>
<dbReference type="EMBL" id="JAUSWV010000002">
    <property type="protein sequence ID" value="MDQ0585074.1"/>
    <property type="molecule type" value="Genomic_DNA"/>
</dbReference>
<proteinExistence type="predicted"/>
<reference evidence="3 4" key="1">
    <citation type="submission" date="2023-07" db="EMBL/GenBank/DDBJ databases">
        <title>Comparative genomics of wheat-associated soil bacteria to identify genetic determinants of phenazine resistance.</title>
        <authorList>
            <person name="Mouncey N."/>
        </authorList>
    </citation>
    <scope>NUCLEOTIDE SEQUENCE [LARGE SCALE GENOMIC DNA]</scope>
    <source>
        <strain evidence="3 4">B2I6</strain>
    </source>
</reference>
<evidence type="ECO:0008006" key="5">
    <source>
        <dbReference type="Google" id="ProtNLM"/>
    </source>
</evidence>
<gene>
    <name evidence="3" type="ORF">QF030_007252</name>
</gene>
<feature type="compositionally biased region" description="Pro residues" evidence="1">
    <location>
        <begin position="28"/>
        <end position="37"/>
    </location>
</feature>
<feature type="transmembrane region" description="Helical" evidence="2">
    <location>
        <begin position="284"/>
        <end position="303"/>
    </location>
</feature>
<feature type="transmembrane region" description="Helical" evidence="2">
    <location>
        <begin position="310"/>
        <end position="328"/>
    </location>
</feature>
<sequence length="383" mass="39056">MITRSTRSLTDRSDPPLPAASAATTELPPVPATPPGYGPDAGPPSEAGSRAGYEPAPVAARPDPVDGLLHAAAADRPLEDVARLIALPEQCEGGADAAFGVLRVVGTDRPLEDVPRLVAVLSRPPYHAEHAGHMIRAAAESRSVEEVTRLLELLHRAPLEPHCGEEAVRTAATHRPVEEVVELVERLARERAGLMAPPSTAPQGEGPPVPSLTDPAGAGLRPAQPPPAQDPAQAPAPGPAQAPRTPAGRPGAFVPWPAWAAALALVLCGAAYLPVHHDGAPPGILGATLASAGIPLLLALLLVRGPTPTLLGAAVLVPTALTGAQLLARRAQATQLTGFTEATLAPPWLAAPTAAAAALTALLALLVSLRDGRRTRVAPSIPG</sequence>
<keyword evidence="2" id="KW-0472">Membrane</keyword>
<evidence type="ECO:0000313" key="3">
    <source>
        <dbReference type="EMBL" id="MDQ0585074.1"/>
    </source>
</evidence>
<dbReference type="Proteomes" id="UP001230654">
    <property type="component" value="Unassembled WGS sequence"/>
</dbReference>
<feature type="transmembrane region" description="Helical" evidence="2">
    <location>
        <begin position="348"/>
        <end position="369"/>
    </location>
</feature>
<comment type="caution">
    <text evidence="3">The sequence shown here is derived from an EMBL/GenBank/DDBJ whole genome shotgun (WGS) entry which is preliminary data.</text>
</comment>
<feature type="compositionally biased region" description="Pro residues" evidence="1">
    <location>
        <begin position="223"/>
        <end position="240"/>
    </location>
</feature>
<evidence type="ECO:0000256" key="2">
    <source>
        <dbReference type="SAM" id="Phobius"/>
    </source>
</evidence>
<evidence type="ECO:0000313" key="4">
    <source>
        <dbReference type="Proteomes" id="UP001230654"/>
    </source>
</evidence>
<keyword evidence="2" id="KW-1133">Transmembrane helix</keyword>
<feature type="transmembrane region" description="Helical" evidence="2">
    <location>
        <begin position="253"/>
        <end position="272"/>
    </location>
</feature>
<dbReference type="RefSeq" id="WP_307166799.1">
    <property type="nucleotide sequence ID" value="NZ_JAUSWV010000002.1"/>
</dbReference>
<feature type="region of interest" description="Disordered" evidence="1">
    <location>
        <begin position="194"/>
        <end position="249"/>
    </location>
</feature>
<keyword evidence="2" id="KW-0812">Transmembrane</keyword>
<keyword evidence="4" id="KW-1185">Reference proteome</keyword>
<feature type="compositionally biased region" description="Low complexity" evidence="1">
    <location>
        <begin position="55"/>
        <end position="64"/>
    </location>
</feature>
<accession>A0ABU0P168</accession>
<evidence type="ECO:0000256" key="1">
    <source>
        <dbReference type="SAM" id="MobiDB-lite"/>
    </source>
</evidence>
<organism evidence="3 4">
    <name type="scientific">Streptomyces rishiriensis</name>
    <dbReference type="NCBI Taxonomy" id="68264"/>
    <lineage>
        <taxon>Bacteria</taxon>
        <taxon>Bacillati</taxon>
        <taxon>Actinomycetota</taxon>
        <taxon>Actinomycetes</taxon>
        <taxon>Kitasatosporales</taxon>
        <taxon>Streptomycetaceae</taxon>
        <taxon>Streptomyces</taxon>
    </lineage>
</organism>
<name>A0ABU0P168_STRRH</name>
<protein>
    <recommendedName>
        <fullName evidence="5">HEAT repeat domain-containing protein</fullName>
    </recommendedName>
</protein>